<dbReference type="InterPro" id="IPR027417">
    <property type="entry name" value="P-loop_NTPase"/>
</dbReference>
<organism evidence="1 2">
    <name type="scientific">Deinococcus aetherius</name>
    <dbReference type="NCBI Taxonomy" id="200252"/>
    <lineage>
        <taxon>Bacteria</taxon>
        <taxon>Thermotogati</taxon>
        <taxon>Deinococcota</taxon>
        <taxon>Deinococci</taxon>
        <taxon>Deinococcales</taxon>
        <taxon>Deinococcaceae</taxon>
        <taxon>Deinococcus</taxon>
    </lineage>
</organism>
<dbReference type="EMBL" id="AP026560">
    <property type="protein sequence ID" value="BDP40370.1"/>
    <property type="molecule type" value="Genomic_DNA"/>
</dbReference>
<evidence type="ECO:0008006" key="3">
    <source>
        <dbReference type="Google" id="ProtNLM"/>
    </source>
</evidence>
<sequence length="176" mass="19365">MTSPILLVVSGLPASGKTYLGSRLARELGWPFVSKDEYKQILHDHLPDLTRAQAGPLSFGIMYHIAGVILAAGGNVVLETHFYRGLSEPKIETVAQTHGARIVQLFCEAPLPELKRRHAERVATGARPHIDQPFDHAELPENACWSPLALDAPLLRVDTTTPLALPNLARWVREQA</sequence>
<gene>
    <name evidence="1" type="ORF">DAETH_03390</name>
</gene>
<dbReference type="Proteomes" id="UP001064971">
    <property type="component" value="Chromosome"/>
</dbReference>
<keyword evidence="2" id="KW-1185">Reference proteome</keyword>
<dbReference type="Pfam" id="PF13671">
    <property type="entry name" value="AAA_33"/>
    <property type="match status" value="1"/>
</dbReference>
<dbReference type="PANTHER" id="PTHR37807:SF3">
    <property type="entry name" value="OS07G0160300 PROTEIN"/>
    <property type="match status" value="1"/>
</dbReference>
<dbReference type="Gene3D" id="3.40.50.300">
    <property type="entry name" value="P-loop containing nucleotide triphosphate hydrolases"/>
    <property type="match status" value="1"/>
</dbReference>
<dbReference type="SUPFAM" id="SSF52540">
    <property type="entry name" value="P-loop containing nucleoside triphosphate hydrolases"/>
    <property type="match status" value="1"/>
</dbReference>
<protein>
    <recommendedName>
        <fullName evidence="3">ATP-binding protein</fullName>
    </recommendedName>
</protein>
<accession>A0ABN6RAJ1</accession>
<proteinExistence type="predicted"/>
<dbReference type="RefSeq" id="WP_264776233.1">
    <property type="nucleotide sequence ID" value="NZ_AP026560.1"/>
</dbReference>
<evidence type="ECO:0000313" key="1">
    <source>
        <dbReference type="EMBL" id="BDP40370.1"/>
    </source>
</evidence>
<dbReference type="PANTHER" id="PTHR37807">
    <property type="entry name" value="OS07G0160300 PROTEIN"/>
    <property type="match status" value="1"/>
</dbReference>
<name>A0ABN6RAJ1_9DEIO</name>
<evidence type="ECO:0000313" key="2">
    <source>
        <dbReference type="Proteomes" id="UP001064971"/>
    </source>
</evidence>
<reference evidence="1" key="1">
    <citation type="submission" date="2022-07" db="EMBL/GenBank/DDBJ databases">
        <title>Complete Genome Sequence of the Radioresistant Bacterium Deinococcus aetherius ST0316, Isolated from the Air Dust collected in Lower Stratosphere above Japan.</title>
        <authorList>
            <person name="Satoh K."/>
            <person name="Hagiwara K."/>
            <person name="Katsumata K."/>
            <person name="Kubo A."/>
            <person name="Yokobori S."/>
            <person name="Yamagishi A."/>
            <person name="Oono Y."/>
            <person name="Narumi I."/>
        </authorList>
    </citation>
    <scope>NUCLEOTIDE SEQUENCE</scope>
    <source>
        <strain evidence="1">ST0316</strain>
    </source>
</reference>